<evidence type="ECO:0000313" key="2">
    <source>
        <dbReference type="Proteomes" id="UP001374584"/>
    </source>
</evidence>
<dbReference type="Pfam" id="PF05056">
    <property type="entry name" value="DUF674"/>
    <property type="match status" value="1"/>
</dbReference>
<dbReference type="PANTHER" id="PTHR33103:SF19">
    <property type="entry name" value="OS09G0544700 PROTEIN"/>
    <property type="match status" value="1"/>
</dbReference>
<dbReference type="PANTHER" id="PTHR33103">
    <property type="entry name" value="OS01G0153900 PROTEIN"/>
    <property type="match status" value="1"/>
</dbReference>
<evidence type="ECO:0008006" key="3">
    <source>
        <dbReference type="Google" id="ProtNLM"/>
    </source>
</evidence>
<protein>
    <recommendedName>
        <fullName evidence="3">DUF674 domain-containing protein</fullName>
    </recommendedName>
</protein>
<organism evidence="1 2">
    <name type="scientific">Phaseolus coccineus</name>
    <name type="common">Scarlet runner bean</name>
    <name type="synonym">Phaseolus multiflorus</name>
    <dbReference type="NCBI Taxonomy" id="3886"/>
    <lineage>
        <taxon>Eukaryota</taxon>
        <taxon>Viridiplantae</taxon>
        <taxon>Streptophyta</taxon>
        <taxon>Embryophyta</taxon>
        <taxon>Tracheophyta</taxon>
        <taxon>Spermatophyta</taxon>
        <taxon>Magnoliopsida</taxon>
        <taxon>eudicotyledons</taxon>
        <taxon>Gunneridae</taxon>
        <taxon>Pentapetalae</taxon>
        <taxon>rosids</taxon>
        <taxon>fabids</taxon>
        <taxon>Fabales</taxon>
        <taxon>Fabaceae</taxon>
        <taxon>Papilionoideae</taxon>
        <taxon>50 kb inversion clade</taxon>
        <taxon>NPAAA clade</taxon>
        <taxon>indigoferoid/millettioid clade</taxon>
        <taxon>Phaseoleae</taxon>
        <taxon>Phaseolus</taxon>
    </lineage>
</organism>
<evidence type="ECO:0000313" key="1">
    <source>
        <dbReference type="EMBL" id="KAK7357969.1"/>
    </source>
</evidence>
<keyword evidence="2" id="KW-1185">Reference proteome</keyword>
<sequence length="245" mass="26542">MASSSSSSSSSSSKLTLKLLIDSKRDKVLFAEASKAVVDFLLSLLCLPIGTVIRILNKDHMVGSLANLYESVENLDEAYMQPNQHKDLLLKPSAAISSSQISGLLPSIDASSCRNSATALFYRCASSHHFCHITCDKGTRCPSGCGYSMETKVSYVGAIPKDVFADKSGFVKEVVTYMVMDDLVIQPMSSISSITLLNKFNVSEVGALKEKVVVLDMNQGVNLLKVSLQSKKVLTDVFLNNNKSK</sequence>
<dbReference type="InterPro" id="IPR007750">
    <property type="entry name" value="DUF674"/>
</dbReference>
<name>A0AAN9MSV4_PHACN</name>
<gene>
    <name evidence="1" type="ORF">VNO80_17267</name>
</gene>
<proteinExistence type="predicted"/>
<dbReference type="Proteomes" id="UP001374584">
    <property type="component" value="Unassembled WGS sequence"/>
</dbReference>
<dbReference type="AlphaFoldDB" id="A0AAN9MSV4"/>
<comment type="caution">
    <text evidence="1">The sequence shown here is derived from an EMBL/GenBank/DDBJ whole genome shotgun (WGS) entry which is preliminary data.</text>
</comment>
<reference evidence="1 2" key="1">
    <citation type="submission" date="2024-01" db="EMBL/GenBank/DDBJ databases">
        <title>The genomes of 5 underutilized Papilionoideae crops provide insights into root nodulation and disease resistanc.</title>
        <authorList>
            <person name="Jiang F."/>
        </authorList>
    </citation>
    <scope>NUCLEOTIDE SEQUENCE [LARGE SCALE GENOMIC DNA]</scope>
    <source>
        <strain evidence="1">JINMINGXINNONG_FW02</strain>
        <tissue evidence="1">Leaves</tissue>
    </source>
</reference>
<accession>A0AAN9MSV4</accession>
<dbReference type="EMBL" id="JAYMYR010000006">
    <property type="protein sequence ID" value="KAK7357969.1"/>
    <property type="molecule type" value="Genomic_DNA"/>
</dbReference>